<evidence type="ECO:0000256" key="1">
    <source>
        <dbReference type="SAM" id="Phobius"/>
    </source>
</evidence>
<organism evidence="2 3">
    <name type="scientific">Paenibacillus validus</name>
    <dbReference type="NCBI Taxonomy" id="44253"/>
    <lineage>
        <taxon>Bacteria</taxon>
        <taxon>Bacillati</taxon>
        <taxon>Bacillota</taxon>
        <taxon>Bacilli</taxon>
        <taxon>Bacillales</taxon>
        <taxon>Paenibacillaceae</taxon>
        <taxon>Paenibacillus</taxon>
    </lineage>
</organism>
<keyword evidence="3" id="KW-1185">Reference proteome</keyword>
<evidence type="ECO:0000313" key="2">
    <source>
        <dbReference type="EMBL" id="MUG71278.1"/>
    </source>
</evidence>
<keyword evidence="1" id="KW-0472">Membrane</keyword>
<reference evidence="2 3" key="1">
    <citation type="submission" date="2019-11" db="EMBL/GenBank/DDBJ databases">
        <title>Draft genome sequences of five Paenibacillus species of dairy origin.</title>
        <authorList>
            <person name="Olajide A.M."/>
            <person name="Chen S."/>
            <person name="Lapointe G."/>
        </authorList>
    </citation>
    <scope>NUCLEOTIDE SEQUENCE [LARGE SCALE GENOMIC DNA]</scope>
    <source>
        <strain evidence="2 3">2CS3</strain>
    </source>
</reference>
<sequence>MVVTTGVLMYEISMVTLLIFMIGNAFFNPPIRNSYTSHMYLLMSSLPNNGKKLKTELIVTRQIFLSIGRIVPIVFFMLFADGMDYHLVAWILMITAVTQLVLYYGIVQKNVKL</sequence>
<evidence type="ECO:0000313" key="3">
    <source>
        <dbReference type="Proteomes" id="UP000450917"/>
    </source>
</evidence>
<proteinExistence type="predicted"/>
<keyword evidence="1" id="KW-1133">Transmembrane helix</keyword>
<feature type="transmembrane region" description="Helical" evidence="1">
    <location>
        <begin position="85"/>
        <end position="107"/>
    </location>
</feature>
<accession>A0A7X2ZAD6</accession>
<name>A0A7X2ZAD6_9BACL</name>
<dbReference type="AlphaFoldDB" id="A0A7X2ZAD6"/>
<keyword evidence="1" id="KW-0812">Transmembrane</keyword>
<feature type="transmembrane region" description="Helical" evidence="1">
    <location>
        <begin position="58"/>
        <end position="79"/>
    </location>
</feature>
<dbReference type="Proteomes" id="UP000450917">
    <property type="component" value="Unassembled WGS sequence"/>
</dbReference>
<protein>
    <submittedName>
        <fullName evidence="2">Uncharacterized protein</fullName>
    </submittedName>
</protein>
<gene>
    <name evidence="2" type="ORF">GNP93_11365</name>
</gene>
<comment type="caution">
    <text evidence="2">The sequence shown here is derived from an EMBL/GenBank/DDBJ whole genome shotgun (WGS) entry which is preliminary data.</text>
</comment>
<dbReference type="EMBL" id="WNZX01000008">
    <property type="protein sequence ID" value="MUG71278.1"/>
    <property type="molecule type" value="Genomic_DNA"/>
</dbReference>
<feature type="transmembrane region" description="Helical" evidence="1">
    <location>
        <begin position="6"/>
        <end position="27"/>
    </location>
</feature>
<dbReference type="RefSeq" id="WP_155614682.1">
    <property type="nucleotide sequence ID" value="NZ_JBDLZV010000001.1"/>
</dbReference>